<feature type="compositionally biased region" description="Polar residues" evidence="2">
    <location>
        <begin position="1"/>
        <end position="12"/>
    </location>
</feature>
<evidence type="ECO:0000256" key="1">
    <source>
        <dbReference type="RuleBase" id="RU365099"/>
    </source>
</evidence>
<dbReference type="InterPro" id="IPR019004">
    <property type="entry name" value="YqeY/Aim41"/>
</dbReference>
<dbReference type="PANTHER" id="PTHR28055">
    <property type="entry name" value="ALTERED INHERITANCE OF MITOCHONDRIA PROTEIN 41, MITOCHONDRIAL"/>
    <property type="match status" value="1"/>
</dbReference>
<keyword evidence="1" id="KW-0496">Mitochondrion</keyword>
<comment type="similarity">
    <text evidence="1">Belongs to the AIM41 family.</text>
</comment>
<evidence type="ECO:0000313" key="4">
    <source>
        <dbReference type="Proteomes" id="UP000293360"/>
    </source>
</evidence>
<dbReference type="EMBL" id="QJNU01000755">
    <property type="protein sequence ID" value="RYO87199.1"/>
    <property type="molecule type" value="Genomic_DNA"/>
</dbReference>
<proteinExistence type="inferred from homology"/>
<dbReference type="GO" id="GO:0005739">
    <property type="term" value="C:mitochondrion"/>
    <property type="evidence" value="ECO:0007669"/>
    <property type="project" value="UniProtKB-SubCell"/>
</dbReference>
<protein>
    <recommendedName>
        <fullName evidence="1">Altered inheritance of mitochondria protein 41</fullName>
    </recommendedName>
</protein>
<name>A0A4Q4SWC2_9PEZI</name>
<dbReference type="InterPro" id="IPR042184">
    <property type="entry name" value="YqeY/Aim41_N"/>
</dbReference>
<dbReference type="Proteomes" id="UP000293360">
    <property type="component" value="Unassembled WGS sequence"/>
</dbReference>
<reference evidence="3 4" key="1">
    <citation type="submission" date="2018-06" db="EMBL/GenBank/DDBJ databases">
        <title>Complete Genomes of Monosporascus.</title>
        <authorList>
            <person name="Robinson A.J."/>
            <person name="Natvig D.O."/>
        </authorList>
    </citation>
    <scope>NUCLEOTIDE SEQUENCE [LARGE SCALE GENOMIC DNA]</scope>
    <source>
        <strain evidence="3 4">CBS 110550</strain>
    </source>
</reference>
<dbReference type="GO" id="GO:0016884">
    <property type="term" value="F:carbon-nitrogen ligase activity, with glutamine as amido-N-donor"/>
    <property type="evidence" value="ECO:0007669"/>
    <property type="project" value="UniProtKB-UniRule"/>
</dbReference>
<keyword evidence="4" id="KW-1185">Reference proteome</keyword>
<feature type="region of interest" description="Disordered" evidence="2">
    <location>
        <begin position="1"/>
        <end position="61"/>
    </location>
</feature>
<organism evidence="3 4">
    <name type="scientific">Monosporascus ibericus</name>
    <dbReference type="NCBI Taxonomy" id="155417"/>
    <lineage>
        <taxon>Eukaryota</taxon>
        <taxon>Fungi</taxon>
        <taxon>Dikarya</taxon>
        <taxon>Ascomycota</taxon>
        <taxon>Pezizomycotina</taxon>
        <taxon>Sordariomycetes</taxon>
        <taxon>Xylariomycetidae</taxon>
        <taxon>Xylariales</taxon>
        <taxon>Xylariales incertae sedis</taxon>
        <taxon>Monosporascus</taxon>
    </lineage>
</organism>
<dbReference type="AlphaFoldDB" id="A0A4Q4SWC2"/>
<dbReference type="PANTHER" id="PTHR28055:SF1">
    <property type="entry name" value="ALTERED INHERITANCE OF MITOCHONDRIA PROTEIN 41, MITOCHONDRIAL"/>
    <property type="match status" value="1"/>
</dbReference>
<dbReference type="InterPro" id="IPR003789">
    <property type="entry name" value="Asn/Gln_tRNA_amidoTrase-B-like"/>
</dbReference>
<dbReference type="Pfam" id="PF09424">
    <property type="entry name" value="YqeY"/>
    <property type="match status" value="1"/>
</dbReference>
<gene>
    <name evidence="1" type="primary">AIM41</name>
    <name evidence="3" type="ORF">DL764_008896</name>
</gene>
<dbReference type="STRING" id="155417.A0A4Q4SWC2"/>
<comment type="caution">
    <text evidence="3">The sequence shown here is derived from an EMBL/GenBank/DDBJ whole genome shotgun (WGS) entry which is preliminary data.</text>
</comment>
<evidence type="ECO:0000256" key="2">
    <source>
        <dbReference type="SAM" id="MobiDB-lite"/>
    </source>
</evidence>
<dbReference type="OrthoDB" id="538640at2759"/>
<sequence length="211" mass="22327">MAFRPSTRQAMSRLTRARIGTPPPAPAPLARPIAHRQKRPSPHPYSTTSTSAGDPPPPPPLLQKLKADLKTAMRVKDAARLTVLRTVLSAAQNASKTSSPIATDVQLVALLRRTRAATEEAAGEARAAQRPDLVEREEAQVRVLDEYVAGSGVEEVGAEQLRAIVAGAVEGEGGKARVGDVMKKLLAPEGPLAGKSFEKAELANIVKEVLG</sequence>
<evidence type="ECO:0000313" key="3">
    <source>
        <dbReference type="EMBL" id="RYO87199.1"/>
    </source>
</evidence>
<comment type="subcellular location">
    <subcellularLocation>
        <location evidence="1">Mitochondrion</location>
    </subcellularLocation>
</comment>
<dbReference type="Gene3D" id="1.10.1510.10">
    <property type="entry name" value="Uncharacterised protein YqeY/AIM41 PF09424, N-terminal domain"/>
    <property type="match status" value="1"/>
</dbReference>
<accession>A0A4Q4SWC2</accession>
<dbReference type="SUPFAM" id="SSF89095">
    <property type="entry name" value="GatB/YqeY motif"/>
    <property type="match status" value="1"/>
</dbReference>